<gene>
    <name evidence="1" type="ORF">DARMORV10_A04P06320.1</name>
</gene>
<dbReference type="EMBL" id="HG994358">
    <property type="protein sequence ID" value="CAF2268087.1"/>
    <property type="molecule type" value="Genomic_DNA"/>
</dbReference>
<reference evidence="1" key="1">
    <citation type="submission" date="2021-01" db="EMBL/GenBank/DDBJ databases">
        <authorList>
            <consortium name="Genoscope - CEA"/>
            <person name="William W."/>
        </authorList>
    </citation>
    <scope>NUCLEOTIDE SEQUENCE</scope>
</reference>
<sequence length="74" mass="8989">MFGCLDVTGYRIGWSMELKWQIVVRWLKQRVVYLFLQENVCRMQQVIYNEIFKGNMMKKLDAYMLLKIDPTKVH</sequence>
<accession>A0A817AH90</accession>
<dbReference type="Proteomes" id="UP001295469">
    <property type="component" value="Chromosome A04"/>
</dbReference>
<dbReference type="AlphaFoldDB" id="A0A817AH90"/>
<proteinExistence type="predicted"/>
<organism evidence="1">
    <name type="scientific">Brassica napus</name>
    <name type="common">Rape</name>
    <dbReference type="NCBI Taxonomy" id="3708"/>
    <lineage>
        <taxon>Eukaryota</taxon>
        <taxon>Viridiplantae</taxon>
        <taxon>Streptophyta</taxon>
        <taxon>Embryophyta</taxon>
        <taxon>Tracheophyta</taxon>
        <taxon>Spermatophyta</taxon>
        <taxon>Magnoliopsida</taxon>
        <taxon>eudicotyledons</taxon>
        <taxon>Gunneridae</taxon>
        <taxon>Pentapetalae</taxon>
        <taxon>rosids</taxon>
        <taxon>malvids</taxon>
        <taxon>Brassicales</taxon>
        <taxon>Brassicaceae</taxon>
        <taxon>Brassiceae</taxon>
        <taxon>Brassica</taxon>
    </lineage>
</organism>
<protein>
    <submittedName>
        <fullName evidence="1">(rape) hypothetical protein</fullName>
    </submittedName>
</protein>
<evidence type="ECO:0000313" key="1">
    <source>
        <dbReference type="EMBL" id="CAF2268087.1"/>
    </source>
</evidence>
<name>A0A817AH90_BRANA</name>